<reference evidence="5 6" key="1">
    <citation type="journal article" date="2024" name="Commun. Biol.">
        <title>Comparative genomic analysis of thermophilic fungi reveals convergent evolutionary adaptations and gene losses.</title>
        <authorList>
            <person name="Steindorff A.S."/>
            <person name="Aguilar-Pontes M.V."/>
            <person name="Robinson A.J."/>
            <person name="Andreopoulos B."/>
            <person name="LaButti K."/>
            <person name="Kuo A."/>
            <person name="Mondo S."/>
            <person name="Riley R."/>
            <person name="Otillar R."/>
            <person name="Haridas S."/>
            <person name="Lipzen A."/>
            <person name="Grimwood J."/>
            <person name="Schmutz J."/>
            <person name="Clum A."/>
            <person name="Reid I.D."/>
            <person name="Moisan M.C."/>
            <person name="Butler G."/>
            <person name="Nguyen T.T.M."/>
            <person name="Dewar K."/>
            <person name="Conant G."/>
            <person name="Drula E."/>
            <person name="Henrissat B."/>
            <person name="Hansel C."/>
            <person name="Singer S."/>
            <person name="Hutchinson M.I."/>
            <person name="de Vries R.P."/>
            <person name="Natvig D.O."/>
            <person name="Powell A.J."/>
            <person name="Tsang A."/>
            <person name="Grigoriev I.V."/>
        </authorList>
    </citation>
    <scope>NUCLEOTIDE SEQUENCE [LARGE SCALE GENOMIC DNA]</scope>
    <source>
        <strain evidence="5 6">ATCC 22073</strain>
    </source>
</reference>
<dbReference type="InterPro" id="IPR036770">
    <property type="entry name" value="Ankyrin_rpt-contain_sf"/>
</dbReference>
<dbReference type="PROSITE" id="PS50088">
    <property type="entry name" value="ANK_REPEAT"/>
    <property type="match status" value="4"/>
</dbReference>
<keyword evidence="6" id="KW-1185">Reference proteome</keyword>
<dbReference type="SMART" id="SM00248">
    <property type="entry name" value="ANK"/>
    <property type="match status" value="10"/>
</dbReference>
<dbReference type="InterPro" id="IPR002110">
    <property type="entry name" value="Ankyrin_rpt"/>
</dbReference>
<evidence type="ECO:0000313" key="6">
    <source>
        <dbReference type="Proteomes" id="UP001600064"/>
    </source>
</evidence>
<keyword evidence="1" id="KW-0677">Repeat</keyword>
<accession>A0ABR4D7Q2</accession>
<dbReference type="PRINTS" id="PR01415">
    <property type="entry name" value="ANKYRIN"/>
</dbReference>
<sequence length="550" mass="60038">MCEAIDFWQVDVVEVLVTYARAHNGDIQMKALTAAASSGCPRCVELLLPLCQAKLVALREDENTPLHCASLHNFMDIGRLLVRYQSVASIATSRAGDTPLHVAAYQGHREMVDLLIHANKSQMLAQGSQTVSEQQGVGQTEGEGVSSTNGNALEILCSEQYLPFEEALLSGDEDIMHLLLRETGRSGLLKTTRLLHVAINSDSLSILTQLLKVEGIDPNERDSSGRTPMHMACKKGSIDMIQLLLNHGADAWALSFYGDSTLSAARRHPESTVSRIAKIILAYKNERTAESLGETLISAVWNGDITLLSVTIDAGVDKNYKNGNGRTALHIAAYMGHESAVCLLLTARADLNPVDRSKDTPLMDAIAEGHVGTVRLLYNAGAEVHHEKGILYYALIYKHYDVVKLLLDKGERLPVEDNSDESPLIQLTKDRNKEMLELILTAQADLRGSEVLAQCFHAALHNDDEEIASLLLSYDADPNAVSAARCRGRHFTNALYMATSGWHASFSTFPARQLPMSTVGRTPLSHHSQQLCPGTSSLIPSGRLKSRDGM</sequence>
<dbReference type="RefSeq" id="XP_070864608.1">
    <property type="nucleotide sequence ID" value="XM_071013752.1"/>
</dbReference>
<organism evidence="5 6">
    <name type="scientific">Remersonia thermophila</name>
    <dbReference type="NCBI Taxonomy" id="72144"/>
    <lineage>
        <taxon>Eukaryota</taxon>
        <taxon>Fungi</taxon>
        <taxon>Dikarya</taxon>
        <taxon>Ascomycota</taxon>
        <taxon>Pezizomycotina</taxon>
        <taxon>Sordariomycetes</taxon>
        <taxon>Sordariomycetidae</taxon>
        <taxon>Sordariales</taxon>
        <taxon>Sordariales incertae sedis</taxon>
        <taxon>Remersonia</taxon>
    </lineage>
</organism>
<dbReference type="Pfam" id="PF12796">
    <property type="entry name" value="Ank_2"/>
    <property type="match status" value="4"/>
</dbReference>
<evidence type="ECO:0000256" key="4">
    <source>
        <dbReference type="SAM" id="MobiDB-lite"/>
    </source>
</evidence>
<evidence type="ECO:0000256" key="1">
    <source>
        <dbReference type="ARBA" id="ARBA00022737"/>
    </source>
</evidence>
<gene>
    <name evidence="5" type="ORF">VTJ83DRAFT_6981</name>
</gene>
<dbReference type="Proteomes" id="UP001600064">
    <property type="component" value="Unassembled WGS sequence"/>
</dbReference>
<evidence type="ECO:0000313" key="5">
    <source>
        <dbReference type="EMBL" id="KAL2265881.1"/>
    </source>
</evidence>
<name>A0ABR4D7Q2_9PEZI</name>
<protein>
    <recommendedName>
        <fullName evidence="7">Ankyrin repeat protein</fullName>
    </recommendedName>
</protein>
<feature type="repeat" description="ANK" evidence="3">
    <location>
        <begin position="224"/>
        <end position="250"/>
    </location>
</feature>
<feature type="repeat" description="ANK" evidence="3">
    <location>
        <begin position="324"/>
        <end position="356"/>
    </location>
</feature>
<evidence type="ECO:0008006" key="7">
    <source>
        <dbReference type="Google" id="ProtNLM"/>
    </source>
</evidence>
<comment type="caution">
    <text evidence="5">The sequence shown here is derived from an EMBL/GenBank/DDBJ whole genome shotgun (WGS) entry which is preliminary data.</text>
</comment>
<feature type="compositionally biased region" description="Polar residues" evidence="4">
    <location>
        <begin position="522"/>
        <end position="539"/>
    </location>
</feature>
<evidence type="ECO:0000256" key="3">
    <source>
        <dbReference type="PROSITE-ProRule" id="PRU00023"/>
    </source>
</evidence>
<dbReference type="PROSITE" id="PS50297">
    <property type="entry name" value="ANK_REP_REGION"/>
    <property type="match status" value="4"/>
</dbReference>
<dbReference type="PANTHER" id="PTHR24198">
    <property type="entry name" value="ANKYRIN REPEAT AND PROTEIN KINASE DOMAIN-CONTAINING PROTEIN"/>
    <property type="match status" value="1"/>
</dbReference>
<keyword evidence="2 3" id="KW-0040">ANK repeat</keyword>
<proteinExistence type="predicted"/>
<dbReference type="SUPFAM" id="SSF48403">
    <property type="entry name" value="Ankyrin repeat"/>
    <property type="match status" value="2"/>
</dbReference>
<dbReference type="PANTHER" id="PTHR24198:SF165">
    <property type="entry name" value="ANKYRIN REPEAT-CONTAINING PROTEIN-RELATED"/>
    <property type="match status" value="1"/>
</dbReference>
<feature type="region of interest" description="Disordered" evidence="4">
    <location>
        <begin position="522"/>
        <end position="550"/>
    </location>
</feature>
<evidence type="ECO:0000256" key="2">
    <source>
        <dbReference type="ARBA" id="ARBA00023043"/>
    </source>
</evidence>
<dbReference type="EMBL" id="JAZGUE010000006">
    <property type="protein sequence ID" value="KAL2265881.1"/>
    <property type="molecule type" value="Genomic_DNA"/>
</dbReference>
<dbReference type="GeneID" id="98128396"/>
<feature type="repeat" description="ANK" evidence="3">
    <location>
        <begin position="357"/>
        <end position="389"/>
    </location>
</feature>
<feature type="repeat" description="ANK" evidence="3">
    <location>
        <begin position="95"/>
        <end position="116"/>
    </location>
</feature>
<dbReference type="Gene3D" id="1.25.40.20">
    <property type="entry name" value="Ankyrin repeat-containing domain"/>
    <property type="match status" value="4"/>
</dbReference>